<protein>
    <submittedName>
        <fullName evidence="2">Uncharacterized protein</fullName>
    </submittedName>
</protein>
<evidence type="ECO:0000313" key="2">
    <source>
        <dbReference type="EMBL" id="UOQ56384.1"/>
    </source>
</evidence>
<name>A0ABY4FJW8_9MICO</name>
<organism evidence="2 3">
    <name type="scientific">Leucobacter allii</name>
    <dbReference type="NCBI Taxonomy" id="2932247"/>
    <lineage>
        <taxon>Bacteria</taxon>
        <taxon>Bacillati</taxon>
        <taxon>Actinomycetota</taxon>
        <taxon>Actinomycetes</taxon>
        <taxon>Micrococcales</taxon>
        <taxon>Microbacteriaceae</taxon>
        <taxon>Leucobacter</taxon>
    </lineage>
</organism>
<dbReference type="EMBL" id="CP095045">
    <property type="protein sequence ID" value="UOQ56384.1"/>
    <property type="molecule type" value="Genomic_DNA"/>
</dbReference>
<sequence>MAEHSSADGTGRTRRVRVIVDVDAVTSEDALATVGAALRRAFTADGRDAEDEGRDRVRAWSFGEDLPDAWEPLLDSGIPEIVAEMFPPEPLQDQFRLPHGEPDADAFYEAHDQWRDECLSLAVGASHLPKLLTELENTQRVRDGLLDVMERHVLSPRPDPLHFYDAITDAVDETVFRNAERVWQQEALTTLLMQNEALEQLVRDGGPRTQYLPAQFHQEWIPADLLAVTTLRELLEQPTAVTGRLLGREQRQELAAMLFAADPEVSIADPDSPDGMPIYEGQASEAHRWIIPGVYQATGTDGQGEFRVVVGRSPVGNTATASAAFPPAEHDSTVLNQIARVLEEAAQADSDHDFNYVLPDTALRRVVERIDTLVAATGRTAGDGGALIERGALLSDLLAQRAQSLHPDENRRQGRDQPGDTDLFR</sequence>
<evidence type="ECO:0000256" key="1">
    <source>
        <dbReference type="SAM" id="MobiDB-lite"/>
    </source>
</evidence>
<keyword evidence="3" id="KW-1185">Reference proteome</keyword>
<feature type="compositionally biased region" description="Basic and acidic residues" evidence="1">
    <location>
        <begin position="406"/>
        <end position="425"/>
    </location>
</feature>
<reference evidence="2 3" key="1">
    <citation type="submission" date="2022-04" db="EMBL/GenBank/DDBJ databases">
        <title>Leucobacter sp. isolated from rhizosphere of garlic.</title>
        <authorList>
            <person name="Won M."/>
            <person name="Lee C.-M."/>
            <person name="Woen H.-Y."/>
            <person name="Kwon S.-W."/>
        </authorList>
    </citation>
    <scope>NUCLEOTIDE SEQUENCE [LARGE SCALE GENOMIC DNA]</scope>
    <source>
        <strain evidence="2 3">H21R-40</strain>
    </source>
</reference>
<accession>A0ABY4FJW8</accession>
<proteinExistence type="predicted"/>
<dbReference type="Proteomes" id="UP000831786">
    <property type="component" value="Chromosome"/>
</dbReference>
<dbReference type="RefSeq" id="WP_244726682.1">
    <property type="nucleotide sequence ID" value="NZ_CP095045.1"/>
</dbReference>
<gene>
    <name evidence="2" type="ORF">MUN78_11935</name>
</gene>
<feature type="region of interest" description="Disordered" evidence="1">
    <location>
        <begin position="403"/>
        <end position="425"/>
    </location>
</feature>
<evidence type="ECO:0000313" key="3">
    <source>
        <dbReference type="Proteomes" id="UP000831786"/>
    </source>
</evidence>